<dbReference type="InterPro" id="IPR043686">
    <property type="entry name" value="Uup"/>
</dbReference>
<dbReference type="Pfam" id="PF12848">
    <property type="entry name" value="ABC_tran_Xtn"/>
    <property type="match status" value="1"/>
</dbReference>
<dbReference type="GO" id="GO:0043022">
    <property type="term" value="F:ribosome binding"/>
    <property type="evidence" value="ECO:0007669"/>
    <property type="project" value="UniProtKB-UniRule"/>
</dbReference>
<dbReference type="Proteomes" id="UP000218765">
    <property type="component" value="Chromosome"/>
</dbReference>
<reference evidence="14 15" key="1">
    <citation type="submission" date="2017-05" db="EMBL/GenBank/DDBJ databases">
        <title>Thiocyanate degradation by Thiohalobacter thiocyanaticus FOKN1.</title>
        <authorList>
            <person name="Oshiki M."/>
            <person name="Fukushima T."/>
            <person name="Kawano S."/>
            <person name="Nakagawa J."/>
        </authorList>
    </citation>
    <scope>NUCLEOTIDE SEQUENCE [LARGE SCALE GENOMIC DNA]</scope>
    <source>
        <strain evidence="14 15">FOKN1</strain>
    </source>
</reference>
<feature type="domain" description="ABC transporter" evidence="13">
    <location>
        <begin position="4"/>
        <end position="252"/>
    </location>
</feature>
<dbReference type="GO" id="GO:0005737">
    <property type="term" value="C:cytoplasm"/>
    <property type="evidence" value="ECO:0007669"/>
    <property type="project" value="UniProtKB-SubCell"/>
</dbReference>
<dbReference type="KEGG" id="ttc:FOKN1_0731"/>
<dbReference type="SMART" id="SM00382">
    <property type="entry name" value="AAA"/>
    <property type="match status" value="2"/>
</dbReference>
<feature type="binding site" evidence="11">
    <location>
        <begin position="351"/>
        <end position="358"/>
    </location>
    <ligand>
        <name>ATP</name>
        <dbReference type="ChEBI" id="CHEBI:30616"/>
        <label>2</label>
    </ligand>
</feature>
<feature type="region of interest" description="Disordered" evidence="12">
    <location>
        <begin position="532"/>
        <end position="556"/>
    </location>
</feature>
<keyword evidence="1 11" id="KW-0963">Cytoplasm</keyword>
<evidence type="ECO:0000256" key="2">
    <source>
        <dbReference type="ARBA" id="ARBA00022737"/>
    </source>
</evidence>
<accession>A0A1Z4VNR4</accession>
<evidence type="ECO:0000256" key="11">
    <source>
        <dbReference type="HAMAP-Rule" id="MF_00848"/>
    </source>
</evidence>
<dbReference type="InterPro" id="IPR037118">
    <property type="entry name" value="Val-tRNA_synth_C_sf"/>
</dbReference>
<evidence type="ECO:0000256" key="7">
    <source>
        <dbReference type="ARBA" id="ARBA00023125"/>
    </source>
</evidence>
<dbReference type="PROSITE" id="PS50893">
    <property type="entry name" value="ABC_TRANSPORTER_2"/>
    <property type="match status" value="2"/>
</dbReference>
<dbReference type="FunFam" id="3.40.50.300:FF:000011">
    <property type="entry name" value="Putative ABC transporter ATP-binding component"/>
    <property type="match status" value="1"/>
</dbReference>
<gene>
    <name evidence="11" type="primary">uup</name>
    <name evidence="14" type="ORF">FOKN1_0731</name>
</gene>
<evidence type="ECO:0000256" key="9">
    <source>
        <dbReference type="ARBA" id="ARBA00049360"/>
    </source>
</evidence>
<dbReference type="InterPro" id="IPR017871">
    <property type="entry name" value="ABC_transporter-like_CS"/>
</dbReference>
<dbReference type="GO" id="GO:0006281">
    <property type="term" value="P:DNA repair"/>
    <property type="evidence" value="ECO:0007669"/>
    <property type="project" value="UniProtKB-KW"/>
</dbReference>
<keyword evidence="5 11" id="KW-0378">Hydrolase</keyword>
<dbReference type="InterPro" id="IPR051309">
    <property type="entry name" value="ABCF_ATPase"/>
</dbReference>
<comment type="catalytic activity">
    <reaction evidence="9 11">
        <text>ATP + H2O = ADP + phosphate + H(+)</text>
        <dbReference type="Rhea" id="RHEA:13065"/>
        <dbReference type="ChEBI" id="CHEBI:15377"/>
        <dbReference type="ChEBI" id="CHEBI:15378"/>
        <dbReference type="ChEBI" id="CHEBI:30616"/>
        <dbReference type="ChEBI" id="CHEBI:43474"/>
        <dbReference type="ChEBI" id="CHEBI:456216"/>
    </reaction>
</comment>
<dbReference type="InterPro" id="IPR027417">
    <property type="entry name" value="P-loop_NTPase"/>
</dbReference>
<dbReference type="InterPro" id="IPR032781">
    <property type="entry name" value="ABC_tran_Xtn"/>
</dbReference>
<evidence type="ECO:0000256" key="6">
    <source>
        <dbReference type="ARBA" id="ARBA00022840"/>
    </source>
</evidence>
<dbReference type="InterPro" id="IPR003593">
    <property type="entry name" value="AAA+_ATPase"/>
</dbReference>
<keyword evidence="6 11" id="KW-0067">ATP-binding</keyword>
<dbReference type="Pfam" id="PF16326">
    <property type="entry name" value="ABC_tran_CTD"/>
    <property type="match status" value="1"/>
</dbReference>
<dbReference type="CDD" id="cd03221">
    <property type="entry name" value="ABCF_EF-3"/>
    <property type="match status" value="2"/>
</dbReference>
<dbReference type="AlphaFoldDB" id="A0A1Z4VNR4"/>
<keyword evidence="4 11" id="KW-0227">DNA damage</keyword>
<protein>
    <recommendedName>
        <fullName evidence="11">ATP-binding protein Uup</fullName>
        <ecNumber evidence="11">3.6.1.-</ecNumber>
    </recommendedName>
</protein>
<feature type="coiled-coil region" evidence="11">
    <location>
        <begin position="566"/>
        <end position="620"/>
    </location>
</feature>
<dbReference type="OrthoDB" id="9808609at2"/>
<dbReference type="EC" id="3.6.1.-" evidence="11"/>
<evidence type="ECO:0000256" key="3">
    <source>
        <dbReference type="ARBA" id="ARBA00022741"/>
    </source>
</evidence>
<dbReference type="PANTHER" id="PTHR42855:SF1">
    <property type="entry name" value="ABC TRANSPORTER DOMAIN-CONTAINING PROTEIN"/>
    <property type="match status" value="1"/>
</dbReference>
<evidence type="ECO:0000313" key="14">
    <source>
        <dbReference type="EMBL" id="BAZ93133.1"/>
    </source>
</evidence>
<dbReference type="Gene3D" id="1.10.287.380">
    <property type="entry name" value="Valyl-tRNA synthetase, C-terminal domain"/>
    <property type="match status" value="1"/>
</dbReference>
<dbReference type="GO" id="GO:0003677">
    <property type="term" value="F:DNA binding"/>
    <property type="evidence" value="ECO:0007669"/>
    <property type="project" value="UniProtKB-UniRule"/>
</dbReference>
<keyword evidence="8 11" id="KW-0234">DNA repair</keyword>
<dbReference type="Gene3D" id="3.40.50.300">
    <property type="entry name" value="P-loop containing nucleotide triphosphate hydrolases"/>
    <property type="match status" value="2"/>
</dbReference>
<dbReference type="Pfam" id="PF00005">
    <property type="entry name" value="ABC_tran"/>
    <property type="match status" value="2"/>
</dbReference>
<keyword evidence="7 11" id="KW-0238">DNA-binding</keyword>
<keyword evidence="11" id="KW-0175">Coiled coil</keyword>
<evidence type="ECO:0000256" key="1">
    <source>
        <dbReference type="ARBA" id="ARBA00022490"/>
    </source>
</evidence>
<keyword evidence="3 11" id="KW-0547">Nucleotide-binding</keyword>
<dbReference type="GO" id="GO:0005524">
    <property type="term" value="F:ATP binding"/>
    <property type="evidence" value="ECO:0007669"/>
    <property type="project" value="UniProtKB-UniRule"/>
</dbReference>
<evidence type="ECO:0000259" key="13">
    <source>
        <dbReference type="PROSITE" id="PS50893"/>
    </source>
</evidence>
<sequence>MSLLTFRDVTLQYGDPPLLDRISFRIEAGERLCLIGRNGAGKSTLLRLVAGDLVPDDGRIQRSDGLRVAQLAQEIPQETRGSVFHVVARGLGEVGSLVERYHALTHAIAAGELGRMDELEQCQHALETAGGWEINQRVETVLSKLGLDPDAELERLSGGLKRRVLLAQALVSQPDLLLLDEPTNHLDIDAIIWLEEFLLGWQGALLFITHDRAFLRRLATRIIELDRGHLTDFPGDYDTYLRRKAELLEEEERHNALFDKKLAQEEAWIRQGIKARRTRNEGRVRALQQLRRERAERREQAGSARLRVQAGERSGKLVVEAEEAGFAYNGKPVIRNLSTTILRGDKVGIIGPNGAGKTTLLQLLLGELEPTSGHIRRGTNLEIAYFDQYRAALDETATVLDNVGQGRDRLSINGQDRHVISYLQDFLFSPARARQPVSALSGGERNRLLLAKLFTRPANVLVLDEPTNDLDTDTLELLEELLIEYEGTVLLVSHDRAFLNNIVTSSLVFEGEGRVNEYVGGYDDWLRQRTPAAAAPRGPADTKPETKKARPAARAARLSYKDQRELEALPQRIESLEAEQAGLTEEMSRPEFYQQDKTEIARAQARLSELESELEQAYARWETLEG</sequence>
<dbReference type="GO" id="GO:0016887">
    <property type="term" value="F:ATP hydrolysis activity"/>
    <property type="evidence" value="ECO:0007669"/>
    <property type="project" value="UniProtKB-UniRule"/>
</dbReference>
<evidence type="ECO:0000256" key="5">
    <source>
        <dbReference type="ARBA" id="ARBA00022801"/>
    </source>
</evidence>
<dbReference type="SUPFAM" id="SSF52540">
    <property type="entry name" value="P-loop containing nucleoside triphosphate hydrolases"/>
    <property type="match status" value="2"/>
</dbReference>
<proteinExistence type="inferred from homology"/>
<evidence type="ECO:0000256" key="4">
    <source>
        <dbReference type="ARBA" id="ARBA00022763"/>
    </source>
</evidence>
<evidence type="ECO:0000256" key="10">
    <source>
        <dbReference type="ARBA" id="ARBA00061478"/>
    </source>
</evidence>
<keyword evidence="2 11" id="KW-0677">Repeat</keyword>
<name>A0A1Z4VNR4_9GAMM</name>
<dbReference type="RefSeq" id="WP_096364829.1">
    <property type="nucleotide sequence ID" value="NZ_AP018052.1"/>
</dbReference>
<dbReference type="PANTHER" id="PTHR42855">
    <property type="entry name" value="ABC TRANSPORTER ATP-BINDING SUBUNIT"/>
    <property type="match status" value="1"/>
</dbReference>
<organism evidence="14 15">
    <name type="scientific">Thiohalobacter thiocyanaticus</name>
    <dbReference type="NCBI Taxonomy" id="585455"/>
    <lineage>
        <taxon>Bacteria</taxon>
        <taxon>Pseudomonadati</taxon>
        <taxon>Pseudomonadota</taxon>
        <taxon>Gammaproteobacteria</taxon>
        <taxon>Thiohalobacterales</taxon>
        <taxon>Thiohalobacteraceae</taxon>
        <taxon>Thiohalobacter</taxon>
    </lineage>
</organism>
<feature type="binding site" evidence="11">
    <location>
        <begin position="36"/>
        <end position="43"/>
    </location>
    <ligand>
        <name>ATP</name>
        <dbReference type="ChEBI" id="CHEBI:30616"/>
        <label>1</label>
    </ligand>
</feature>
<dbReference type="PROSITE" id="PS00211">
    <property type="entry name" value="ABC_TRANSPORTER_1"/>
    <property type="match status" value="1"/>
</dbReference>
<dbReference type="EMBL" id="AP018052">
    <property type="protein sequence ID" value="BAZ93133.1"/>
    <property type="molecule type" value="Genomic_DNA"/>
</dbReference>
<feature type="domain" description="ABC transporter" evidence="13">
    <location>
        <begin position="319"/>
        <end position="537"/>
    </location>
</feature>
<keyword evidence="15" id="KW-1185">Reference proteome</keyword>
<dbReference type="InterPro" id="IPR003439">
    <property type="entry name" value="ABC_transporter-like_ATP-bd"/>
</dbReference>
<dbReference type="FunFam" id="3.40.50.300:FF:000309">
    <property type="entry name" value="ABC transporter ATP-binding protein"/>
    <property type="match status" value="1"/>
</dbReference>
<comment type="similarity">
    <text evidence="10 11">Belongs to the ABC transporter superfamily. ABCF family. Uup subfamily.</text>
</comment>
<comment type="subcellular location">
    <subcellularLocation>
        <location evidence="11">Cytoplasm</location>
    </subcellularLocation>
    <text evidence="11">Associates with ribosomes.</text>
</comment>
<evidence type="ECO:0000256" key="12">
    <source>
        <dbReference type="SAM" id="MobiDB-lite"/>
    </source>
</evidence>
<dbReference type="InterPro" id="IPR032524">
    <property type="entry name" value="ABC_tran_C"/>
</dbReference>
<comment type="function">
    <text evidence="11">Probably plays a role in ribosome assembly or function. May be involved in resolution of branched DNA intermediates that result from template switching in postreplication gaps. Binds DNA and has ATPase activity.</text>
</comment>
<dbReference type="HAMAP" id="MF_00848">
    <property type="entry name" value="Uup"/>
    <property type="match status" value="1"/>
</dbReference>
<evidence type="ECO:0000256" key="8">
    <source>
        <dbReference type="ARBA" id="ARBA00023204"/>
    </source>
</evidence>
<evidence type="ECO:0000313" key="15">
    <source>
        <dbReference type="Proteomes" id="UP000218765"/>
    </source>
</evidence>